<comment type="caution">
    <text evidence="2">The sequence shown here is derived from an EMBL/GenBank/DDBJ whole genome shotgun (WGS) entry which is preliminary data.</text>
</comment>
<feature type="region of interest" description="Disordered" evidence="1">
    <location>
        <begin position="100"/>
        <end position="134"/>
    </location>
</feature>
<feature type="compositionally biased region" description="Basic and acidic residues" evidence="1">
    <location>
        <begin position="703"/>
        <end position="712"/>
    </location>
</feature>
<name>A0AAV7EYQ5_ARIFI</name>
<feature type="region of interest" description="Disordered" evidence="1">
    <location>
        <begin position="185"/>
        <end position="232"/>
    </location>
</feature>
<evidence type="ECO:0000313" key="2">
    <source>
        <dbReference type="EMBL" id="KAG9454035.1"/>
    </source>
</evidence>
<organism evidence="2 3">
    <name type="scientific">Aristolochia fimbriata</name>
    <name type="common">White veined hardy Dutchman's pipe vine</name>
    <dbReference type="NCBI Taxonomy" id="158543"/>
    <lineage>
        <taxon>Eukaryota</taxon>
        <taxon>Viridiplantae</taxon>
        <taxon>Streptophyta</taxon>
        <taxon>Embryophyta</taxon>
        <taxon>Tracheophyta</taxon>
        <taxon>Spermatophyta</taxon>
        <taxon>Magnoliopsida</taxon>
        <taxon>Magnoliidae</taxon>
        <taxon>Piperales</taxon>
        <taxon>Aristolochiaceae</taxon>
        <taxon>Aristolochia</taxon>
    </lineage>
</organism>
<feature type="region of interest" description="Disordered" evidence="1">
    <location>
        <begin position="527"/>
        <end position="566"/>
    </location>
</feature>
<reference evidence="2 3" key="1">
    <citation type="submission" date="2021-07" db="EMBL/GenBank/DDBJ databases">
        <title>The Aristolochia fimbriata genome: insights into angiosperm evolution, floral development and chemical biosynthesis.</title>
        <authorList>
            <person name="Jiao Y."/>
        </authorList>
    </citation>
    <scope>NUCLEOTIDE SEQUENCE [LARGE SCALE GENOMIC DNA]</scope>
    <source>
        <strain evidence="2">IBCAS-2021</strain>
        <tissue evidence="2">Leaf</tissue>
    </source>
</reference>
<sequence>MSELQSYVSVAETPAILSGRNHEMDLVSAEPSSRNNGFLYPCNEFSAPKVPLCFKDTEPDGASLDIVAELSAELERERQKNAELMEKICFLESQIQEREKASPSVPEQDAFCSSSTHRNSKLFKRQKTEARDEDARVIEAPPEMNPLKNHQSGDVAFNVLNQTDRIVNWMGMEETYFLNLDKNKEGESAVDCGDSDESDDDEYYDEEDSGMDDKERNGEDSSLVTSPPKHPLNLHQEFLVDGKNEDQRDHLPMDSCRVDITNIDRKDTVSIQRENSSLGMLMSSQENGDRRQGDGINCRKSPKVAFCPKEVRRIMESEELKLRNAQSHTIRKILVFAPLGIRHGCDDVYELDFNDFKILRKGEPYVSPKDPGEHVLYEHPGARRKIFYPNRQNPILCPVQILEEEKAMRPSGSSCPSYFFLCIKYGGRTRNLPQNEYVRQRMGRNKLKSFGPLVCKMALLVHIRSGSFFFKALGITLLFMAGFPDDLVRRETKYRNLDLLQKYYRSDEDAEGEELFHSCPTTCETISPIAQQPTGKPLTSPRSCGKKQTASTTKSQNPQSSSMATMTSAYTSPAQFALVGYVSVPTQSISTQPSVQSQTLTDPSPLISQAPLPYPMLPPYSANPFPPVPFWQRSNAFPSWPYPSSYGYRPLPPVINYLSPHSQPYYPTHSCYPLMPTAAEISEKRNRAVEEAEGNSDSSSSGTEEHVTPTNC</sequence>
<proteinExistence type="predicted"/>
<feature type="compositionally biased region" description="Acidic residues" evidence="1">
    <location>
        <begin position="193"/>
        <end position="210"/>
    </location>
</feature>
<feature type="compositionally biased region" description="Polar residues" evidence="1">
    <location>
        <begin position="540"/>
        <end position="559"/>
    </location>
</feature>
<gene>
    <name evidence="2" type="ORF">H6P81_006939</name>
</gene>
<evidence type="ECO:0000313" key="3">
    <source>
        <dbReference type="Proteomes" id="UP000825729"/>
    </source>
</evidence>
<feature type="region of interest" description="Disordered" evidence="1">
    <location>
        <begin position="682"/>
        <end position="712"/>
    </location>
</feature>
<protein>
    <submittedName>
        <fullName evidence="2">Uncharacterized protein</fullName>
    </submittedName>
</protein>
<dbReference type="Proteomes" id="UP000825729">
    <property type="component" value="Unassembled WGS sequence"/>
</dbReference>
<keyword evidence="3" id="KW-1185">Reference proteome</keyword>
<dbReference type="EMBL" id="JAINDJ010000003">
    <property type="protein sequence ID" value="KAG9454035.1"/>
    <property type="molecule type" value="Genomic_DNA"/>
</dbReference>
<evidence type="ECO:0000256" key="1">
    <source>
        <dbReference type="SAM" id="MobiDB-lite"/>
    </source>
</evidence>
<dbReference type="AlphaFoldDB" id="A0AAV7EYQ5"/>
<accession>A0AAV7EYQ5</accession>